<keyword evidence="3" id="KW-1185">Reference proteome</keyword>
<accession>V4L711</accession>
<gene>
    <name evidence="2" type="ORF">EUTSA_v10001259mg</name>
</gene>
<dbReference type="AlphaFoldDB" id="V4L711"/>
<protein>
    <submittedName>
        <fullName evidence="2">Uncharacterized protein</fullName>
    </submittedName>
</protein>
<sequence length="98" mass="10439">MNNFKRLVKRSPNKKLKTLDVTRRHAGHELVKLGFQAWSCSSHSYVKDKGPAFASFMASQAATTATTPTAAPAKTPTSAQTTTPASESNDSSASPSQN</sequence>
<evidence type="ECO:0000313" key="2">
    <source>
        <dbReference type="EMBL" id="ESQ39469.1"/>
    </source>
</evidence>
<reference evidence="2 3" key="1">
    <citation type="journal article" date="2013" name="Front. Plant Sci.">
        <title>The Reference Genome of the Halophytic Plant Eutrema salsugineum.</title>
        <authorList>
            <person name="Yang R."/>
            <person name="Jarvis D.E."/>
            <person name="Chen H."/>
            <person name="Beilstein M.A."/>
            <person name="Grimwood J."/>
            <person name="Jenkins J."/>
            <person name="Shu S."/>
            <person name="Prochnik S."/>
            <person name="Xin M."/>
            <person name="Ma C."/>
            <person name="Schmutz J."/>
            <person name="Wing R.A."/>
            <person name="Mitchell-Olds T."/>
            <person name="Schumaker K.S."/>
            <person name="Wang X."/>
        </authorList>
    </citation>
    <scope>NUCLEOTIDE SEQUENCE [LARGE SCALE GENOMIC DNA]</scope>
</reference>
<proteinExistence type="predicted"/>
<dbReference type="EMBL" id="KI517472">
    <property type="protein sequence ID" value="ESQ39469.1"/>
    <property type="molecule type" value="Genomic_DNA"/>
</dbReference>
<dbReference type="Proteomes" id="UP000030689">
    <property type="component" value="Unassembled WGS sequence"/>
</dbReference>
<evidence type="ECO:0000256" key="1">
    <source>
        <dbReference type="SAM" id="MobiDB-lite"/>
    </source>
</evidence>
<evidence type="ECO:0000313" key="3">
    <source>
        <dbReference type="Proteomes" id="UP000030689"/>
    </source>
</evidence>
<dbReference type="KEGG" id="eus:EUTSA_v10001259mg"/>
<organism evidence="2 3">
    <name type="scientific">Eutrema salsugineum</name>
    <name type="common">Saltwater cress</name>
    <name type="synonym">Sisymbrium salsugineum</name>
    <dbReference type="NCBI Taxonomy" id="72664"/>
    <lineage>
        <taxon>Eukaryota</taxon>
        <taxon>Viridiplantae</taxon>
        <taxon>Streptophyta</taxon>
        <taxon>Embryophyta</taxon>
        <taxon>Tracheophyta</taxon>
        <taxon>Spermatophyta</taxon>
        <taxon>Magnoliopsida</taxon>
        <taxon>eudicotyledons</taxon>
        <taxon>Gunneridae</taxon>
        <taxon>Pentapetalae</taxon>
        <taxon>rosids</taxon>
        <taxon>malvids</taxon>
        <taxon>Brassicales</taxon>
        <taxon>Brassicaceae</taxon>
        <taxon>Eutremeae</taxon>
        <taxon>Eutrema</taxon>
    </lineage>
</organism>
<feature type="region of interest" description="Disordered" evidence="1">
    <location>
        <begin position="60"/>
        <end position="98"/>
    </location>
</feature>
<dbReference type="Gramene" id="ESQ39469">
    <property type="protein sequence ID" value="ESQ39469"/>
    <property type="gene ID" value="EUTSA_v10001259mg"/>
</dbReference>
<name>V4L711_EUTSA</name>